<keyword evidence="3" id="KW-1185">Reference proteome</keyword>
<dbReference type="Pfam" id="PF13460">
    <property type="entry name" value="NAD_binding_10"/>
    <property type="match status" value="1"/>
</dbReference>
<dbReference type="Proteomes" id="UP001519271">
    <property type="component" value="Unassembled WGS sequence"/>
</dbReference>
<dbReference type="Gene3D" id="3.40.50.720">
    <property type="entry name" value="NAD(P)-binding Rossmann-like Domain"/>
    <property type="match status" value="1"/>
</dbReference>
<dbReference type="InterPro" id="IPR016040">
    <property type="entry name" value="NAD(P)-bd_dom"/>
</dbReference>
<sequence length="213" mass="22893">MKVGLIGATGMIGSRILDELAAREHLVAAIARDPSKVPGYTTVIACFGDIFKPDTVLSHIMGYDVLISALAPDLKDLDSFVEAQRNLVYIAEKSRVRKLIVIGGAGSLKNHSGSKLMDSPLFPESWKGVASVHERALQVYKDLKGQSFTWTSVSPAAMISPGERTGKYRLSLDETLVVDDNGNSSISAEDIAVLVVDLVENDAYANMRLASGN</sequence>
<proteinExistence type="predicted"/>
<feature type="domain" description="NAD(P)-binding" evidence="1">
    <location>
        <begin position="7"/>
        <end position="201"/>
    </location>
</feature>
<name>A0ABS4G5A9_9CLOT</name>
<dbReference type="RefSeq" id="WP_209459945.1">
    <property type="nucleotide sequence ID" value="NZ_JAGGKC010000019.1"/>
</dbReference>
<dbReference type="SUPFAM" id="SSF51735">
    <property type="entry name" value="NAD(P)-binding Rossmann-fold domains"/>
    <property type="match status" value="1"/>
</dbReference>
<evidence type="ECO:0000313" key="3">
    <source>
        <dbReference type="Proteomes" id="UP001519271"/>
    </source>
</evidence>
<reference evidence="2 3" key="1">
    <citation type="submission" date="2021-03" db="EMBL/GenBank/DDBJ databases">
        <title>Genomic Encyclopedia of Type Strains, Phase IV (KMG-IV): sequencing the most valuable type-strain genomes for metagenomic binning, comparative biology and taxonomic classification.</title>
        <authorList>
            <person name="Goeker M."/>
        </authorList>
    </citation>
    <scope>NUCLEOTIDE SEQUENCE [LARGE SCALE GENOMIC DNA]</scope>
    <source>
        <strain evidence="2 3">DSM 6139</strain>
    </source>
</reference>
<comment type="caution">
    <text evidence="2">The sequence shown here is derived from an EMBL/GenBank/DDBJ whole genome shotgun (WGS) entry which is preliminary data.</text>
</comment>
<evidence type="ECO:0000259" key="1">
    <source>
        <dbReference type="Pfam" id="PF13460"/>
    </source>
</evidence>
<protein>
    <submittedName>
        <fullName evidence="2">NADH-flavin reductase</fullName>
    </submittedName>
</protein>
<accession>A0ABS4G5A9</accession>
<dbReference type="InterPro" id="IPR051606">
    <property type="entry name" value="Polyketide_Oxido-like"/>
</dbReference>
<dbReference type="PANTHER" id="PTHR43355:SF2">
    <property type="entry name" value="FLAVIN REDUCTASE (NADPH)"/>
    <property type="match status" value="1"/>
</dbReference>
<organism evidence="2 3">
    <name type="scientific">Youngiibacter multivorans</name>
    <dbReference type="NCBI Taxonomy" id="937251"/>
    <lineage>
        <taxon>Bacteria</taxon>
        <taxon>Bacillati</taxon>
        <taxon>Bacillota</taxon>
        <taxon>Clostridia</taxon>
        <taxon>Eubacteriales</taxon>
        <taxon>Clostridiaceae</taxon>
        <taxon>Youngiibacter</taxon>
    </lineage>
</organism>
<dbReference type="InterPro" id="IPR036291">
    <property type="entry name" value="NAD(P)-bd_dom_sf"/>
</dbReference>
<evidence type="ECO:0000313" key="2">
    <source>
        <dbReference type="EMBL" id="MBP1919750.1"/>
    </source>
</evidence>
<dbReference type="EMBL" id="JAGGKC010000019">
    <property type="protein sequence ID" value="MBP1919750.1"/>
    <property type="molecule type" value="Genomic_DNA"/>
</dbReference>
<gene>
    <name evidence="2" type="ORF">J2Z34_002246</name>
</gene>
<dbReference type="PANTHER" id="PTHR43355">
    <property type="entry name" value="FLAVIN REDUCTASE (NADPH)"/>
    <property type="match status" value="1"/>
</dbReference>